<dbReference type="InterPro" id="IPR025613">
    <property type="entry name" value="YlbE"/>
</dbReference>
<sequence>MRRELLTRIQADRDLHRFLREQPKWYRTLSRDPETFTEFQRSAKQYYKKTFPDRIRKLSEGAQMASFMFNMLQSLQNEQE</sequence>
<reference evidence="1" key="1">
    <citation type="submission" date="2022-09" db="EMBL/GenBank/DDBJ databases">
        <title>Complete Genomes of Fervidibacillus albus and Fervidibacillus halotolerans isolated from tidal flat sediments.</title>
        <authorList>
            <person name="Kwon K.K."/>
            <person name="Yang S.-H."/>
            <person name="Park M.J."/>
            <person name="Oh H.-M."/>
        </authorList>
    </citation>
    <scope>NUCLEOTIDE SEQUENCE</scope>
    <source>
        <strain evidence="1">MEBiC13591</strain>
    </source>
</reference>
<protein>
    <submittedName>
        <fullName evidence="1">YlbE-like family protein</fullName>
    </submittedName>
</protein>
<evidence type="ECO:0000313" key="2">
    <source>
        <dbReference type="Proteomes" id="UP001164718"/>
    </source>
</evidence>
<dbReference type="Proteomes" id="UP001164718">
    <property type="component" value="Chromosome"/>
</dbReference>
<dbReference type="KEGG" id="faf:OE104_04625"/>
<dbReference type="AlphaFoldDB" id="A0A9E8RYG5"/>
<evidence type="ECO:0000313" key="1">
    <source>
        <dbReference type="EMBL" id="WAA10607.1"/>
    </source>
</evidence>
<dbReference type="EMBL" id="CP106878">
    <property type="protein sequence ID" value="WAA10607.1"/>
    <property type="molecule type" value="Genomic_DNA"/>
</dbReference>
<proteinExistence type="predicted"/>
<accession>A0A9E8RYG5</accession>
<gene>
    <name evidence="1" type="ORF">OE104_04625</name>
</gene>
<keyword evidence="2" id="KW-1185">Reference proteome</keyword>
<organism evidence="1 2">
    <name type="scientific">Fervidibacillus albus</name>
    <dbReference type="NCBI Taxonomy" id="2980026"/>
    <lineage>
        <taxon>Bacteria</taxon>
        <taxon>Bacillati</taxon>
        <taxon>Bacillota</taxon>
        <taxon>Bacilli</taxon>
        <taxon>Bacillales</taxon>
        <taxon>Bacillaceae</taxon>
        <taxon>Fervidibacillus</taxon>
    </lineage>
</organism>
<name>A0A9E8RYG5_9BACI</name>
<dbReference type="Pfam" id="PF14003">
    <property type="entry name" value="YlbE"/>
    <property type="match status" value="1"/>
</dbReference>
<dbReference type="RefSeq" id="WP_275418403.1">
    <property type="nucleotide sequence ID" value="NZ_CP106878.1"/>
</dbReference>